<dbReference type="Gene3D" id="3.40.50.300">
    <property type="entry name" value="P-loop containing nucleotide triphosphate hydrolases"/>
    <property type="match status" value="2"/>
</dbReference>
<evidence type="ECO:0000256" key="10">
    <source>
        <dbReference type="ARBA" id="ARBA00025157"/>
    </source>
</evidence>
<sequence length="562" mass="62293">MSDMITFENFTFKYSSLSKPTLKNINLVIKRGEKVLIAGPSGSGKSTLGHCLNGLIPSAYKGSIEGKLTVDGVEPHTKSIFDLSSHVGTVLQDQDGQFVGLTVGEDVAFIDENKNISQEEMRTHVREALGLVDMADQEGKSPHELSGGQKQSISLAGIMMNDASVLLFDEPLANLDPASGKKAMELISDIHKKTNRTIVVIEHRIEDVLEAEFDRVVIVNEGEIVANGAPEELLVRDDFRKNGLREPLYIEALKYAGIDLEKEADKGIYRLGEKDISVLKRWTASVEEKRKDEKEPLLKIEDLTFSYNQGEKILSGVNLHISKGEIVALLGNNGAGKSTLSKAITGIVKGEGRIFLNNTPIDKWSIRKRGEKIGYVMQNPNHMLTQETLLEEVEFGLKIRKIKNSRERAEKALSTCGLHRYRNWPISALSYGQKKRLSIAAILSLDPEILILDEPTAGQDHKHYLEFMEFIKEIAAEGVGILLITHDMHLALEYADRAVVLSKGEVIADREVSSILGDRDIMERANLKETSLSTLAEKSGICPVDLMNTFINYDHIGEVEHG</sequence>
<proteinExistence type="inferred from homology"/>
<protein>
    <submittedName>
        <fullName evidence="12">ABC transporter ATP-binding protein</fullName>
    </submittedName>
</protein>
<dbReference type="SUPFAM" id="SSF52540">
    <property type="entry name" value="P-loop containing nucleoside triphosphate hydrolases"/>
    <property type="match status" value="2"/>
</dbReference>
<dbReference type="PANTHER" id="PTHR43553:SF26">
    <property type="entry name" value="ABC TRANSPORTER ATP-BINDING PROTEIN BC_2655-RELATED"/>
    <property type="match status" value="1"/>
</dbReference>
<comment type="subcellular location">
    <subcellularLocation>
        <location evidence="1">Cell membrane</location>
        <topology evidence="1">Peripheral membrane protein</topology>
    </subcellularLocation>
</comment>
<dbReference type="FunFam" id="3.40.50.300:FF:001422">
    <property type="entry name" value="Cobalt ABC transporter ATP-binding protein"/>
    <property type="match status" value="1"/>
</dbReference>
<dbReference type="AlphaFoldDB" id="A0A9W6LMV0"/>
<evidence type="ECO:0000256" key="4">
    <source>
        <dbReference type="ARBA" id="ARBA00022475"/>
    </source>
</evidence>
<evidence type="ECO:0000256" key="1">
    <source>
        <dbReference type="ARBA" id="ARBA00004202"/>
    </source>
</evidence>
<keyword evidence="5" id="KW-0677">Repeat</keyword>
<keyword evidence="4" id="KW-1003">Cell membrane</keyword>
<dbReference type="InterPro" id="IPR050095">
    <property type="entry name" value="ECF_ABC_transporter_ATP-bd"/>
</dbReference>
<dbReference type="GO" id="GO:0005524">
    <property type="term" value="F:ATP binding"/>
    <property type="evidence" value="ECO:0007669"/>
    <property type="project" value="UniProtKB-KW"/>
</dbReference>
<dbReference type="RefSeq" id="WP_281835194.1">
    <property type="nucleotide sequence ID" value="NZ_BSDY01000007.1"/>
</dbReference>
<comment type="similarity">
    <text evidence="2">Belongs to the ABC transporter superfamily.</text>
</comment>
<dbReference type="Pfam" id="PF00005">
    <property type="entry name" value="ABC_tran"/>
    <property type="match status" value="2"/>
</dbReference>
<dbReference type="PANTHER" id="PTHR43553">
    <property type="entry name" value="HEAVY METAL TRANSPORTER"/>
    <property type="match status" value="1"/>
</dbReference>
<gene>
    <name evidence="12" type="ORF">PM10SUCC1_17230</name>
</gene>
<evidence type="ECO:0000256" key="3">
    <source>
        <dbReference type="ARBA" id="ARBA00022448"/>
    </source>
</evidence>
<feature type="domain" description="ABC transporter" evidence="11">
    <location>
        <begin position="5"/>
        <end position="246"/>
    </location>
</feature>
<dbReference type="NCBIfam" id="NF010167">
    <property type="entry name" value="PRK13648.1"/>
    <property type="match status" value="2"/>
</dbReference>
<dbReference type="PROSITE" id="PS00211">
    <property type="entry name" value="ABC_TRANSPORTER_1"/>
    <property type="match status" value="1"/>
</dbReference>
<dbReference type="InterPro" id="IPR003439">
    <property type="entry name" value="ABC_transporter-like_ATP-bd"/>
</dbReference>
<accession>A0A9W6LMV0</accession>
<evidence type="ECO:0000313" key="13">
    <source>
        <dbReference type="Proteomes" id="UP001144471"/>
    </source>
</evidence>
<dbReference type="InterPro" id="IPR022216">
    <property type="entry name" value="ABC_Co_transporter"/>
</dbReference>
<dbReference type="PROSITE" id="PS50893">
    <property type="entry name" value="ABC_TRANSPORTER_2"/>
    <property type="match status" value="2"/>
</dbReference>
<evidence type="ECO:0000256" key="6">
    <source>
        <dbReference type="ARBA" id="ARBA00022741"/>
    </source>
</evidence>
<dbReference type="SMART" id="SM00382">
    <property type="entry name" value="AAA"/>
    <property type="match status" value="2"/>
</dbReference>
<keyword evidence="13" id="KW-1185">Reference proteome</keyword>
<reference evidence="12" key="1">
    <citation type="submission" date="2022-12" db="EMBL/GenBank/DDBJ databases">
        <title>Reference genome sequencing for broad-spectrum identification of bacterial and archaeal isolates by mass spectrometry.</title>
        <authorList>
            <person name="Sekiguchi Y."/>
            <person name="Tourlousse D.M."/>
        </authorList>
    </citation>
    <scope>NUCLEOTIDE SEQUENCE</scope>
    <source>
        <strain evidence="12">10succ1</strain>
    </source>
</reference>
<keyword evidence="8" id="KW-1278">Translocase</keyword>
<comment type="caution">
    <text evidence="12">The sequence shown here is derived from an EMBL/GenBank/DDBJ whole genome shotgun (WGS) entry which is preliminary data.</text>
</comment>
<dbReference type="FunFam" id="3.40.50.300:FF:000224">
    <property type="entry name" value="Energy-coupling factor transporter ATP-binding protein EcfA"/>
    <property type="match status" value="1"/>
</dbReference>
<evidence type="ECO:0000256" key="8">
    <source>
        <dbReference type="ARBA" id="ARBA00022967"/>
    </source>
</evidence>
<comment type="function">
    <text evidence="10">Probably part of an ABC transporter complex. Responsible for energy coupling to the transport system.</text>
</comment>
<dbReference type="GO" id="GO:0043190">
    <property type="term" value="C:ATP-binding cassette (ABC) transporter complex"/>
    <property type="evidence" value="ECO:0007669"/>
    <property type="project" value="TreeGrafter"/>
</dbReference>
<dbReference type="GO" id="GO:0042626">
    <property type="term" value="F:ATPase-coupled transmembrane transporter activity"/>
    <property type="evidence" value="ECO:0007669"/>
    <property type="project" value="TreeGrafter"/>
</dbReference>
<evidence type="ECO:0000256" key="7">
    <source>
        <dbReference type="ARBA" id="ARBA00022840"/>
    </source>
</evidence>
<dbReference type="Pfam" id="PF12558">
    <property type="entry name" value="DUF3744"/>
    <property type="match status" value="1"/>
</dbReference>
<dbReference type="GO" id="GO:0016887">
    <property type="term" value="F:ATP hydrolysis activity"/>
    <property type="evidence" value="ECO:0007669"/>
    <property type="project" value="InterPro"/>
</dbReference>
<dbReference type="InterPro" id="IPR003593">
    <property type="entry name" value="AAA+_ATPase"/>
</dbReference>
<feature type="domain" description="ABC transporter" evidence="11">
    <location>
        <begin position="298"/>
        <end position="528"/>
    </location>
</feature>
<keyword evidence="6" id="KW-0547">Nucleotide-binding</keyword>
<evidence type="ECO:0000256" key="2">
    <source>
        <dbReference type="ARBA" id="ARBA00005417"/>
    </source>
</evidence>
<keyword evidence="7 12" id="KW-0067">ATP-binding</keyword>
<dbReference type="Proteomes" id="UP001144471">
    <property type="component" value="Unassembled WGS sequence"/>
</dbReference>
<dbReference type="InterPro" id="IPR015856">
    <property type="entry name" value="ABC_transpr_CbiO/EcfA_su"/>
</dbReference>
<evidence type="ECO:0000259" key="11">
    <source>
        <dbReference type="PROSITE" id="PS50893"/>
    </source>
</evidence>
<evidence type="ECO:0000256" key="9">
    <source>
        <dbReference type="ARBA" id="ARBA00023136"/>
    </source>
</evidence>
<name>A0A9W6LMV0_9FUSO</name>
<dbReference type="InterPro" id="IPR017871">
    <property type="entry name" value="ABC_transporter-like_CS"/>
</dbReference>
<dbReference type="CDD" id="cd03225">
    <property type="entry name" value="ABC_cobalt_CbiO_domain1"/>
    <property type="match status" value="2"/>
</dbReference>
<evidence type="ECO:0000256" key="5">
    <source>
        <dbReference type="ARBA" id="ARBA00022737"/>
    </source>
</evidence>
<keyword evidence="9" id="KW-0472">Membrane</keyword>
<evidence type="ECO:0000313" key="12">
    <source>
        <dbReference type="EMBL" id="GLI56209.1"/>
    </source>
</evidence>
<dbReference type="EMBL" id="BSDY01000007">
    <property type="protein sequence ID" value="GLI56209.1"/>
    <property type="molecule type" value="Genomic_DNA"/>
</dbReference>
<keyword evidence="3" id="KW-0813">Transport</keyword>
<dbReference type="InterPro" id="IPR027417">
    <property type="entry name" value="P-loop_NTPase"/>
</dbReference>
<organism evidence="12 13">
    <name type="scientific">Propionigenium maris DSM 9537</name>
    <dbReference type="NCBI Taxonomy" id="1123000"/>
    <lineage>
        <taxon>Bacteria</taxon>
        <taxon>Fusobacteriati</taxon>
        <taxon>Fusobacteriota</taxon>
        <taxon>Fusobacteriia</taxon>
        <taxon>Fusobacteriales</taxon>
        <taxon>Fusobacteriaceae</taxon>
        <taxon>Propionigenium</taxon>
    </lineage>
</organism>